<name>A0A382UF34_9ZZZZ</name>
<organism evidence="1">
    <name type="scientific">marine metagenome</name>
    <dbReference type="NCBI Taxonomy" id="408172"/>
    <lineage>
        <taxon>unclassified sequences</taxon>
        <taxon>metagenomes</taxon>
        <taxon>ecological metagenomes</taxon>
    </lineage>
</organism>
<feature type="non-terminal residue" evidence="1">
    <location>
        <position position="28"/>
    </location>
</feature>
<evidence type="ECO:0000313" key="1">
    <source>
        <dbReference type="EMBL" id="SVD32904.1"/>
    </source>
</evidence>
<dbReference type="EMBL" id="UINC01143779">
    <property type="protein sequence ID" value="SVD32904.1"/>
    <property type="molecule type" value="Genomic_DNA"/>
</dbReference>
<dbReference type="AlphaFoldDB" id="A0A382UF34"/>
<sequence>AQSIFGVLRPLPSMTSWRQLNGYWRPKV</sequence>
<protein>
    <submittedName>
        <fullName evidence="1">Uncharacterized protein</fullName>
    </submittedName>
</protein>
<gene>
    <name evidence="1" type="ORF">METZ01_LOCUS385758</name>
</gene>
<feature type="non-terminal residue" evidence="1">
    <location>
        <position position="1"/>
    </location>
</feature>
<proteinExistence type="predicted"/>
<reference evidence="1" key="1">
    <citation type="submission" date="2018-05" db="EMBL/GenBank/DDBJ databases">
        <authorList>
            <person name="Lanie J.A."/>
            <person name="Ng W.-L."/>
            <person name="Kazmierczak K.M."/>
            <person name="Andrzejewski T.M."/>
            <person name="Davidsen T.M."/>
            <person name="Wayne K.J."/>
            <person name="Tettelin H."/>
            <person name="Glass J.I."/>
            <person name="Rusch D."/>
            <person name="Podicherti R."/>
            <person name="Tsui H.-C.T."/>
            <person name="Winkler M.E."/>
        </authorList>
    </citation>
    <scope>NUCLEOTIDE SEQUENCE</scope>
</reference>
<accession>A0A382UF34</accession>